<dbReference type="GO" id="GO:0004518">
    <property type="term" value="F:nuclease activity"/>
    <property type="evidence" value="ECO:0007669"/>
    <property type="project" value="UniProtKB-KW"/>
</dbReference>
<sequence>MLQTKEPVLGTGKTDYSRNNQLQVENSMKLELCWLVVALVCGLIRSVGGVVKLMSFNTGLTSHIPYRQERSQYIAGHLAQSQPDYICLQEVWHYRELYNIVKQNIATYPHSFSAIHSSTPSLLSNKGFHWPPCARIQVVKMFFKMWWYGCTSKKNDVDRLVCVTEKAGFMDLPQDCITCLTMTKLTASVAFSNCLGSIRNQMNVPGLLVLSKRNLHNTKMVYFRPNVKQLLPRGYLMAEVPELGAVACTHTAANLGKIYYEPNLKSQISSWEEENMQDAGILIRDLSSFPKTIIMGDLNSSPSIPDKQIQGDFERTLALFTKKNYTTPYTDLCGLCTFCAENNLVPYKTSWILDHVLIRGMKAQQAKRVMDVKIPGHNVHPSDHYGIQVEVNSAT</sequence>
<dbReference type="GO" id="GO:0006302">
    <property type="term" value="P:double-strand break repair"/>
    <property type="evidence" value="ECO:0007669"/>
    <property type="project" value="TreeGrafter"/>
</dbReference>
<comment type="cofactor">
    <cofactor evidence="2">
        <name>Mg(2+)</name>
        <dbReference type="ChEBI" id="CHEBI:18420"/>
    </cofactor>
</comment>
<evidence type="ECO:0000256" key="9">
    <source>
        <dbReference type="ARBA" id="ARBA00023204"/>
    </source>
</evidence>
<dbReference type="Pfam" id="PF03372">
    <property type="entry name" value="Exo_endo_phos"/>
    <property type="match status" value="1"/>
</dbReference>
<dbReference type="EnsemblMetazoa" id="G22970.1">
    <property type="protein sequence ID" value="G22970.1:cds"/>
    <property type="gene ID" value="G22970"/>
</dbReference>
<dbReference type="SUPFAM" id="SSF56219">
    <property type="entry name" value="DNase I-like"/>
    <property type="match status" value="1"/>
</dbReference>
<comment type="subcellular location">
    <subcellularLocation>
        <location evidence="3">Nucleus</location>
        <location evidence="3">PML body</location>
    </subcellularLocation>
</comment>
<dbReference type="GO" id="GO:0003697">
    <property type="term" value="F:single-stranded DNA binding"/>
    <property type="evidence" value="ECO:0007669"/>
    <property type="project" value="TreeGrafter"/>
</dbReference>
<proteinExistence type="predicted"/>
<evidence type="ECO:0000256" key="2">
    <source>
        <dbReference type="ARBA" id="ARBA00001946"/>
    </source>
</evidence>
<dbReference type="PANTHER" id="PTHR15822:SF4">
    <property type="entry name" value="TYROSYL-DNA PHOSPHODIESTERASE 2"/>
    <property type="match status" value="1"/>
</dbReference>
<keyword evidence="5" id="KW-0479">Metal-binding</keyword>
<evidence type="ECO:0000313" key="13">
    <source>
        <dbReference type="Proteomes" id="UP000005408"/>
    </source>
</evidence>
<evidence type="ECO:0000256" key="8">
    <source>
        <dbReference type="ARBA" id="ARBA00022842"/>
    </source>
</evidence>
<keyword evidence="8" id="KW-0460">Magnesium</keyword>
<comment type="cofactor">
    <cofactor evidence="1">
        <name>Mn(2+)</name>
        <dbReference type="ChEBI" id="CHEBI:29035"/>
    </cofactor>
</comment>
<evidence type="ECO:0000259" key="11">
    <source>
        <dbReference type="Pfam" id="PF03372"/>
    </source>
</evidence>
<evidence type="ECO:0000256" key="7">
    <source>
        <dbReference type="ARBA" id="ARBA00022801"/>
    </source>
</evidence>
<dbReference type="Gene3D" id="3.60.10.10">
    <property type="entry name" value="Endonuclease/exonuclease/phosphatase"/>
    <property type="match status" value="2"/>
</dbReference>
<evidence type="ECO:0000313" key="12">
    <source>
        <dbReference type="EnsemblMetazoa" id="G22970.1:cds"/>
    </source>
</evidence>
<keyword evidence="10" id="KW-0539">Nucleus</keyword>
<dbReference type="GO" id="GO:0046872">
    <property type="term" value="F:metal ion binding"/>
    <property type="evidence" value="ECO:0007669"/>
    <property type="project" value="UniProtKB-KW"/>
</dbReference>
<dbReference type="PANTHER" id="PTHR15822">
    <property type="entry name" value="TRAF AND TNF RECEPTOR-ASSOCIATED PROTEIN"/>
    <property type="match status" value="1"/>
</dbReference>
<dbReference type="AlphaFoldDB" id="A0A8W8KFQ8"/>
<organism evidence="12 13">
    <name type="scientific">Magallana gigas</name>
    <name type="common">Pacific oyster</name>
    <name type="synonym">Crassostrea gigas</name>
    <dbReference type="NCBI Taxonomy" id="29159"/>
    <lineage>
        <taxon>Eukaryota</taxon>
        <taxon>Metazoa</taxon>
        <taxon>Spiralia</taxon>
        <taxon>Lophotrochozoa</taxon>
        <taxon>Mollusca</taxon>
        <taxon>Bivalvia</taxon>
        <taxon>Autobranchia</taxon>
        <taxon>Pteriomorphia</taxon>
        <taxon>Ostreida</taxon>
        <taxon>Ostreoidea</taxon>
        <taxon>Ostreidae</taxon>
        <taxon>Magallana</taxon>
    </lineage>
</organism>
<dbReference type="GO" id="GO:0016605">
    <property type="term" value="C:PML body"/>
    <property type="evidence" value="ECO:0007669"/>
    <property type="project" value="UniProtKB-SubCell"/>
</dbReference>
<keyword evidence="9" id="KW-0234">DNA repair</keyword>
<keyword evidence="4" id="KW-0540">Nuclease</keyword>
<accession>A0A8W8KFQ8</accession>
<evidence type="ECO:0000256" key="6">
    <source>
        <dbReference type="ARBA" id="ARBA00022763"/>
    </source>
</evidence>
<evidence type="ECO:0000256" key="10">
    <source>
        <dbReference type="ARBA" id="ARBA00023242"/>
    </source>
</evidence>
<dbReference type="GO" id="GO:0070260">
    <property type="term" value="F:5'-tyrosyl-DNA phosphodiesterase activity"/>
    <property type="evidence" value="ECO:0007669"/>
    <property type="project" value="TreeGrafter"/>
</dbReference>
<keyword evidence="7" id="KW-0378">Hydrolase</keyword>
<dbReference type="InterPro" id="IPR036691">
    <property type="entry name" value="Endo/exonu/phosph_ase_sf"/>
</dbReference>
<feature type="domain" description="Endonuclease/exonuclease/phosphatase" evidence="11">
    <location>
        <begin position="55"/>
        <end position="384"/>
    </location>
</feature>
<keyword evidence="6" id="KW-0227">DNA damage</keyword>
<name>A0A8W8KFQ8_MAGGI</name>
<reference evidence="12" key="1">
    <citation type="submission" date="2022-08" db="UniProtKB">
        <authorList>
            <consortium name="EnsemblMetazoa"/>
        </authorList>
    </citation>
    <scope>IDENTIFICATION</scope>
    <source>
        <strain evidence="12">05x7-T-G4-1.051#20</strain>
    </source>
</reference>
<evidence type="ECO:0000256" key="4">
    <source>
        <dbReference type="ARBA" id="ARBA00022722"/>
    </source>
</evidence>
<protein>
    <recommendedName>
        <fullName evidence="11">Endonuclease/exonuclease/phosphatase domain-containing protein</fullName>
    </recommendedName>
</protein>
<evidence type="ECO:0000256" key="5">
    <source>
        <dbReference type="ARBA" id="ARBA00022723"/>
    </source>
</evidence>
<keyword evidence="13" id="KW-1185">Reference proteome</keyword>
<evidence type="ECO:0000256" key="3">
    <source>
        <dbReference type="ARBA" id="ARBA00004322"/>
    </source>
</evidence>
<dbReference type="Proteomes" id="UP000005408">
    <property type="component" value="Unassembled WGS sequence"/>
</dbReference>
<evidence type="ECO:0000256" key="1">
    <source>
        <dbReference type="ARBA" id="ARBA00001936"/>
    </source>
</evidence>
<dbReference type="InterPro" id="IPR005135">
    <property type="entry name" value="Endo/exonuclease/phosphatase"/>
</dbReference>
<dbReference type="GO" id="GO:0005737">
    <property type="term" value="C:cytoplasm"/>
    <property type="evidence" value="ECO:0007669"/>
    <property type="project" value="TreeGrafter"/>
</dbReference>
<dbReference type="InterPro" id="IPR051547">
    <property type="entry name" value="TDP2-like"/>
</dbReference>